<dbReference type="KEGG" id="cheb:HH215_26765"/>
<dbReference type="GO" id="GO:0008934">
    <property type="term" value="F:inositol monophosphate 1-phosphatase activity"/>
    <property type="evidence" value="ECO:0007669"/>
    <property type="project" value="InterPro"/>
</dbReference>
<keyword evidence="4 7" id="KW-0479">Metal-binding</keyword>
<comment type="catalytic activity">
    <reaction evidence="1 8">
        <text>a myo-inositol phosphate + H2O = myo-inositol + phosphate</text>
        <dbReference type="Rhea" id="RHEA:24056"/>
        <dbReference type="ChEBI" id="CHEBI:15377"/>
        <dbReference type="ChEBI" id="CHEBI:17268"/>
        <dbReference type="ChEBI" id="CHEBI:43474"/>
        <dbReference type="ChEBI" id="CHEBI:84139"/>
        <dbReference type="EC" id="3.1.3.25"/>
    </reaction>
</comment>
<dbReference type="CDD" id="cd01639">
    <property type="entry name" value="IMPase"/>
    <property type="match status" value="1"/>
</dbReference>
<dbReference type="Gene3D" id="3.30.540.10">
    <property type="entry name" value="Fructose-1,6-Bisphosphatase, subunit A, domain 1"/>
    <property type="match status" value="1"/>
</dbReference>
<reference evidence="9 10" key="1">
    <citation type="submission" date="2020-04" db="EMBL/GenBank/DDBJ databases">
        <title>Genome sequencing of novel species.</title>
        <authorList>
            <person name="Heo J."/>
            <person name="Kim S.-J."/>
            <person name="Kim J.-S."/>
            <person name="Hong S.-B."/>
            <person name="Kwon S.-W."/>
        </authorList>
    </citation>
    <scope>NUCLEOTIDE SEQUENCE [LARGE SCALE GENOMIC DNA]</scope>
    <source>
        <strain evidence="9 10">MFER-1</strain>
    </source>
</reference>
<evidence type="ECO:0000256" key="1">
    <source>
        <dbReference type="ARBA" id="ARBA00001033"/>
    </source>
</evidence>
<dbReference type="Proteomes" id="UP000502248">
    <property type="component" value="Chromosome"/>
</dbReference>
<evidence type="ECO:0000256" key="7">
    <source>
        <dbReference type="PIRSR" id="PIRSR600760-2"/>
    </source>
</evidence>
<dbReference type="PROSITE" id="PS00629">
    <property type="entry name" value="IMP_1"/>
    <property type="match status" value="1"/>
</dbReference>
<dbReference type="GO" id="GO:0046872">
    <property type="term" value="F:metal ion binding"/>
    <property type="evidence" value="ECO:0007669"/>
    <property type="project" value="UniProtKB-KW"/>
</dbReference>
<dbReference type="SUPFAM" id="SSF56655">
    <property type="entry name" value="Carbohydrate phosphatase"/>
    <property type="match status" value="1"/>
</dbReference>
<keyword evidence="6 7" id="KW-0460">Magnesium</keyword>
<evidence type="ECO:0000256" key="5">
    <source>
        <dbReference type="ARBA" id="ARBA00022801"/>
    </source>
</evidence>
<dbReference type="GO" id="GO:0046854">
    <property type="term" value="P:phosphatidylinositol phosphate biosynthetic process"/>
    <property type="evidence" value="ECO:0007669"/>
    <property type="project" value="InterPro"/>
</dbReference>
<dbReference type="InterPro" id="IPR020583">
    <property type="entry name" value="Inositol_monoP_metal-BS"/>
</dbReference>
<proteinExistence type="inferred from homology"/>
<dbReference type="PRINTS" id="PR00377">
    <property type="entry name" value="IMPHPHTASES"/>
</dbReference>
<dbReference type="AlphaFoldDB" id="A0A7Z2VNR9"/>
<evidence type="ECO:0000256" key="3">
    <source>
        <dbReference type="ARBA" id="ARBA00009759"/>
    </source>
</evidence>
<feature type="binding site" evidence="7">
    <location>
        <position position="98"/>
    </location>
    <ligand>
        <name>Mg(2+)</name>
        <dbReference type="ChEBI" id="CHEBI:18420"/>
        <label>1</label>
        <note>catalytic</note>
    </ligand>
</feature>
<dbReference type="GO" id="GO:0007165">
    <property type="term" value="P:signal transduction"/>
    <property type="evidence" value="ECO:0007669"/>
    <property type="project" value="TreeGrafter"/>
</dbReference>
<accession>A0A7Z2VNR9</accession>
<dbReference type="RefSeq" id="WP_169282662.1">
    <property type="nucleotide sequence ID" value="NZ_CP051680.1"/>
</dbReference>
<evidence type="ECO:0000256" key="4">
    <source>
        <dbReference type="ARBA" id="ARBA00022723"/>
    </source>
</evidence>
<evidence type="ECO:0000313" key="9">
    <source>
        <dbReference type="EMBL" id="QJD86413.1"/>
    </source>
</evidence>
<comment type="similarity">
    <text evidence="3 8">Belongs to the inositol monophosphatase superfamily.</text>
</comment>
<dbReference type="FunFam" id="3.30.540.10:FF:000003">
    <property type="entry name" value="Inositol-1-monophosphatase"/>
    <property type="match status" value="1"/>
</dbReference>
<sequence length="271" mass="29675">MNDNEKVETVLMMDAARYAREAGEQIVSLMEKPLHIQEKKNASDLVTEVDLLSERIVRERIAGDYPEHWIMSEETDGVLRSSHEAFRQPQKGYGWIIDPIDGTINFIHGLPHFAISIGIVRDGIPVCGVVYNPMTRELYSAQRGYGANLNGQIIRVNPESLLENAVLATGFQADDWRPNSPAVEQIGNLTGQSRSVRILGAASLDLCLVASGKLTGFWHEGLYPWDVAAGVLMIQEAGGKVTNRQGAPFSLSDKTLIASNGAIHDALLAIL</sequence>
<organism evidence="9 10">
    <name type="scientific">Cohnella herbarum</name>
    <dbReference type="NCBI Taxonomy" id="2728023"/>
    <lineage>
        <taxon>Bacteria</taxon>
        <taxon>Bacillati</taxon>
        <taxon>Bacillota</taxon>
        <taxon>Bacilli</taxon>
        <taxon>Bacillales</taxon>
        <taxon>Paenibacillaceae</taxon>
        <taxon>Cohnella</taxon>
    </lineage>
</organism>
<dbReference type="InterPro" id="IPR033942">
    <property type="entry name" value="IMPase"/>
</dbReference>
<evidence type="ECO:0000256" key="8">
    <source>
        <dbReference type="RuleBase" id="RU364068"/>
    </source>
</evidence>
<dbReference type="InterPro" id="IPR020550">
    <property type="entry name" value="Inositol_monophosphatase_CS"/>
</dbReference>
<evidence type="ECO:0000256" key="2">
    <source>
        <dbReference type="ARBA" id="ARBA00001946"/>
    </source>
</evidence>
<dbReference type="Gene3D" id="3.40.190.80">
    <property type="match status" value="1"/>
</dbReference>
<dbReference type="PANTHER" id="PTHR20854">
    <property type="entry name" value="INOSITOL MONOPHOSPHATASE"/>
    <property type="match status" value="1"/>
</dbReference>
<dbReference type="EMBL" id="CP051680">
    <property type="protein sequence ID" value="QJD86413.1"/>
    <property type="molecule type" value="Genomic_DNA"/>
</dbReference>
<dbReference type="EC" id="3.1.3.25" evidence="8"/>
<feature type="binding site" evidence="7">
    <location>
        <position position="100"/>
    </location>
    <ligand>
        <name>Mg(2+)</name>
        <dbReference type="ChEBI" id="CHEBI:18420"/>
        <label>1</label>
        <note>catalytic</note>
    </ligand>
</feature>
<dbReference type="PANTHER" id="PTHR20854:SF4">
    <property type="entry name" value="INOSITOL-1-MONOPHOSPHATASE-RELATED"/>
    <property type="match status" value="1"/>
</dbReference>
<name>A0A7Z2VNR9_9BACL</name>
<protein>
    <recommendedName>
        <fullName evidence="8">Inositol-1-monophosphatase</fullName>
        <ecNumber evidence="8">3.1.3.25</ecNumber>
    </recommendedName>
</protein>
<comment type="cofactor">
    <cofactor evidence="2 7 8">
        <name>Mg(2+)</name>
        <dbReference type="ChEBI" id="CHEBI:18420"/>
    </cofactor>
</comment>
<feature type="binding site" evidence="7">
    <location>
        <position position="101"/>
    </location>
    <ligand>
        <name>Mg(2+)</name>
        <dbReference type="ChEBI" id="CHEBI:18420"/>
        <label>1</label>
        <note>catalytic</note>
    </ligand>
</feature>
<keyword evidence="5 8" id="KW-0378">Hydrolase</keyword>
<evidence type="ECO:0000313" key="10">
    <source>
        <dbReference type="Proteomes" id="UP000502248"/>
    </source>
</evidence>
<feature type="binding site" evidence="7">
    <location>
        <position position="73"/>
    </location>
    <ligand>
        <name>Mg(2+)</name>
        <dbReference type="ChEBI" id="CHEBI:18420"/>
        <label>1</label>
        <note>catalytic</note>
    </ligand>
</feature>
<dbReference type="InterPro" id="IPR000760">
    <property type="entry name" value="Inositol_monophosphatase-like"/>
</dbReference>
<dbReference type="PROSITE" id="PS00630">
    <property type="entry name" value="IMP_2"/>
    <property type="match status" value="1"/>
</dbReference>
<gene>
    <name evidence="9" type="ORF">HH215_26765</name>
</gene>
<keyword evidence="10" id="KW-1185">Reference proteome</keyword>
<dbReference type="Pfam" id="PF00459">
    <property type="entry name" value="Inositol_P"/>
    <property type="match status" value="1"/>
</dbReference>
<evidence type="ECO:0000256" key="6">
    <source>
        <dbReference type="ARBA" id="ARBA00022842"/>
    </source>
</evidence>
<feature type="binding site" evidence="7">
    <location>
        <position position="226"/>
    </location>
    <ligand>
        <name>Mg(2+)</name>
        <dbReference type="ChEBI" id="CHEBI:18420"/>
        <label>1</label>
        <note>catalytic</note>
    </ligand>
</feature>
<dbReference type="GO" id="GO:0006020">
    <property type="term" value="P:inositol metabolic process"/>
    <property type="evidence" value="ECO:0007669"/>
    <property type="project" value="TreeGrafter"/>
</dbReference>